<accession>A0A8J7RQF9</accession>
<evidence type="ECO:0000259" key="1">
    <source>
        <dbReference type="Pfam" id="PF12146"/>
    </source>
</evidence>
<keyword evidence="2" id="KW-0378">Hydrolase</keyword>
<keyword evidence="3" id="KW-1185">Reference proteome</keyword>
<dbReference type="GO" id="GO:0016787">
    <property type="term" value="F:hydrolase activity"/>
    <property type="evidence" value="ECO:0007669"/>
    <property type="project" value="UniProtKB-KW"/>
</dbReference>
<dbReference type="EMBL" id="JAGIYY010000012">
    <property type="protein sequence ID" value="MBP0441276.1"/>
    <property type="molecule type" value="Genomic_DNA"/>
</dbReference>
<dbReference type="Pfam" id="PF12146">
    <property type="entry name" value="Hydrolase_4"/>
    <property type="match status" value="1"/>
</dbReference>
<proteinExistence type="predicted"/>
<dbReference type="SUPFAM" id="SSF53474">
    <property type="entry name" value="alpha/beta-Hydrolases"/>
    <property type="match status" value="1"/>
</dbReference>
<protein>
    <submittedName>
        <fullName evidence="2">Alpha/beta hydrolase</fullName>
    </submittedName>
</protein>
<dbReference type="Gene3D" id="3.40.50.1820">
    <property type="entry name" value="alpha/beta hydrolase"/>
    <property type="match status" value="1"/>
</dbReference>
<evidence type="ECO:0000313" key="2">
    <source>
        <dbReference type="EMBL" id="MBP0441276.1"/>
    </source>
</evidence>
<reference evidence="2" key="1">
    <citation type="submission" date="2021-03" db="EMBL/GenBank/DDBJ databases">
        <title>Genome sequencing and assembly of Tianweitania sediminis.</title>
        <authorList>
            <person name="Chhetri G."/>
        </authorList>
    </citation>
    <scope>NUCLEOTIDE SEQUENCE</scope>
    <source>
        <strain evidence="2">Z8</strain>
    </source>
</reference>
<name>A0A8J7RQF9_9HYPH</name>
<dbReference type="Proteomes" id="UP000666240">
    <property type="component" value="Unassembled WGS sequence"/>
</dbReference>
<gene>
    <name evidence="2" type="ORF">J5Y06_21730</name>
</gene>
<dbReference type="InterPro" id="IPR022742">
    <property type="entry name" value="Hydrolase_4"/>
</dbReference>
<dbReference type="PANTHER" id="PTHR11614">
    <property type="entry name" value="PHOSPHOLIPASE-RELATED"/>
    <property type="match status" value="1"/>
</dbReference>
<dbReference type="AlphaFoldDB" id="A0A8J7RQF9"/>
<organism evidence="2 3">
    <name type="scientific">Tianweitania sediminis</name>
    <dbReference type="NCBI Taxonomy" id="1502156"/>
    <lineage>
        <taxon>Bacteria</taxon>
        <taxon>Pseudomonadati</taxon>
        <taxon>Pseudomonadota</taxon>
        <taxon>Alphaproteobacteria</taxon>
        <taxon>Hyphomicrobiales</taxon>
        <taxon>Phyllobacteriaceae</taxon>
        <taxon>Tianweitania</taxon>
    </lineage>
</organism>
<evidence type="ECO:0000313" key="3">
    <source>
        <dbReference type="Proteomes" id="UP000666240"/>
    </source>
</evidence>
<feature type="domain" description="Serine aminopeptidase S33" evidence="1">
    <location>
        <begin position="41"/>
        <end position="297"/>
    </location>
</feature>
<sequence length="315" mass="35121">MTDLLFATPGNPLPDHASAGMLTMRDGKRIRYGHFRTAVRPHKGTVIVLTGRNECIEKYFETVRDLQARGFEVVVSDWRGQGNSDRIHRDRERGHIRDFNHYVDDLDALFMQVVLPDCRAPFTMLAHSTGGLIALLATPRLINRVRRMVLSAPFIALAGYTTTMPAVSRTANLLFWLGLGGRYLGSGPKPREAAPFETNTVTSDPERYRRNQAIYAEHPELALGGPTAAWVRASCRAAAAIQEQEFVQRIQIPTLLLAAGADTIVSTRATELYARRLRSGSILTIDGAKHELLQERDIFRDQFFAAFDAFVPGTD</sequence>
<dbReference type="RefSeq" id="WP_209337300.1">
    <property type="nucleotide sequence ID" value="NZ_JAGIYY010000012.1"/>
</dbReference>
<dbReference type="InterPro" id="IPR051044">
    <property type="entry name" value="MAG_DAG_Lipase"/>
</dbReference>
<dbReference type="InterPro" id="IPR029058">
    <property type="entry name" value="AB_hydrolase_fold"/>
</dbReference>
<comment type="caution">
    <text evidence="2">The sequence shown here is derived from an EMBL/GenBank/DDBJ whole genome shotgun (WGS) entry which is preliminary data.</text>
</comment>